<name>A0AAV2LU59_KNICA</name>
<dbReference type="Pfam" id="PF01400">
    <property type="entry name" value="Astacin"/>
    <property type="match status" value="1"/>
</dbReference>
<keyword evidence="5" id="KW-1185">Reference proteome</keyword>
<comment type="cofactor">
    <cofactor evidence="1 2">
        <name>Zn(2+)</name>
        <dbReference type="ChEBI" id="CHEBI:29105"/>
    </cofactor>
    <text evidence="1 2">Binds 1 zinc ion per subunit.</text>
</comment>
<feature type="binding site" evidence="1">
    <location>
        <position position="156"/>
    </location>
    <ligand>
        <name>Zn(2+)</name>
        <dbReference type="ChEBI" id="CHEBI:29105"/>
        <note>catalytic</note>
    </ligand>
</feature>
<dbReference type="PRINTS" id="PR00480">
    <property type="entry name" value="ASTACIN"/>
</dbReference>
<evidence type="ECO:0000259" key="3">
    <source>
        <dbReference type="PROSITE" id="PS51864"/>
    </source>
</evidence>
<evidence type="ECO:0000256" key="1">
    <source>
        <dbReference type="PROSITE-ProRule" id="PRU01211"/>
    </source>
</evidence>
<dbReference type="Proteomes" id="UP001497482">
    <property type="component" value="Chromosome 4"/>
</dbReference>
<dbReference type="EMBL" id="OZ035826">
    <property type="protein sequence ID" value="CAL1604579.1"/>
    <property type="molecule type" value="Genomic_DNA"/>
</dbReference>
<keyword evidence="1 2" id="KW-0862">Zinc</keyword>
<reference evidence="4 5" key="1">
    <citation type="submission" date="2024-04" db="EMBL/GenBank/DDBJ databases">
        <authorList>
            <person name="Waldvogel A.-M."/>
            <person name="Schoenle A."/>
        </authorList>
    </citation>
    <scope>NUCLEOTIDE SEQUENCE [LARGE SCALE GENOMIC DNA]</scope>
</reference>
<dbReference type="GO" id="GO:0006508">
    <property type="term" value="P:proteolysis"/>
    <property type="evidence" value="ECO:0007669"/>
    <property type="project" value="UniProtKB-KW"/>
</dbReference>
<keyword evidence="1 2" id="KW-0378">Hydrolase</keyword>
<dbReference type="InterPro" id="IPR006026">
    <property type="entry name" value="Peptidase_Metallo"/>
</dbReference>
<dbReference type="SUPFAM" id="SSF55486">
    <property type="entry name" value="Metalloproteases ('zincins'), catalytic domain"/>
    <property type="match status" value="1"/>
</dbReference>
<evidence type="ECO:0000313" key="4">
    <source>
        <dbReference type="EMBL" id="CAL1604579.1"/>
    </source>
</evidence>
<feature type="domain" description="Peptidase M12A" evidence="3">
    <location>
        <begin position="56"/>
        <end position="250"/>
    </location>
</feature>
<feature type="binding site" evidence="1">
    <location>
        <position position="162"/>
    </location>
    <ligand>
        <name>Zn(2+)</name>
        <dbReference type="ChEBI" id="CHEBI:29105"/>
        <note>catalytic</note>
    </ligand>
</feature>
<dbReference type="AlphaFoldDB" id="A0AAV2LU59"/>
<organism evidence="4 5">
    <name type="scientific">Knipowitschia caucasica</name>
    <name type="common">Caucasian dwarf goby</name>
    <name type="synonym">Pomatoschistus caucasicus</name>
    <dbReference type="NCBI Taxonomy" id="637954"/>
    <lineage>
        <taxon>Eukaryota</taxon>
        <taxon>Metazoa</taxon>
        <taxon>Chordata</taxon>
        <taxon>Craniata</taxon>
        <taxon>Vertebrata</taxon>
        <taxon>Euteleostomi</taxon>
        <taxon>Actinopterygii</taxon>
        <taxon>Neopterygii</taxon>
        <taxon>Teleostei</taxon>
        <taxon>Neoteleostei</taxon>
        <taxon>Acanthomorphata</taxon>
        <taxon>Gobiaria</taxon>
        <taxon>Gobiiformes</taxon>
        <taxon>Gobioidei</taxon>
        <taxon>Gobiidae</taxon>
        <taxon>Gobiinae</taxon>
        <taxon>Knipowitschia</taxon>
    </lineage>
</organism>
<dbReference type="InterPro" id="IPR001506">
    <property type="entry name" value="Peptidase_M12A"/>
</dbReference>
<protein>
    <recommendedName>
        <fullName evidence="2">Metalloendopeptidase</fullName>
        <ecNumber evidence="2">3.4.24.-</ecNumber>
    </recommendedName>
</protein>
<comment type="caution">
    <text evidence="1">Lacks conserved residue(s) required for the propagation of feature annotation.</text>
</comment>
<dbReference type="PANTHER" id="PTHR10127">
    <property type="entry name" value="DISCOIDIN, CUB, EGF, LAMININ , AND ZINC METALLOPROTEASE DOMAIN CONTAINING"/>
    <property type="match status" value="1"/>
</dbReference>
<feature type="active site" evidence="1">
    <location>
        <position position="153"/>
    </location>
</feature>
<dbReference type="PROSITE" id="PS51864">
    <property type="entry name" value="ASTACIN"/>
    <property type="match status" value="1"/>
</dbReference>
<dbReference type="GO" id="GO:0004222">
    <property type="term" value="F:metalloendopeptidase activity"/>
    <property type="evidence" value="ECO:0007669"/>
    <property type="project" value="UniProtKB-UniRule"/>
</dbReference>
<evidence type="ECO:0000256" key="2">
    <source>
        <dbReference type="RuleBase" id="RU361183"/>
    </source>
</evidence>
<keyword evidence="1 2" id="KW-0479">Metal-binding</keyword>
<gene>
    <name evidence="4" type="ORF">KC01_LOCUS32070</name>
</gene>
<proteinExistence type="predicted"/>
<dbReference type="SMART" id="SM00235">
    <property type="entry name" value="ZnMc"/>
    <property type="match status" value="1"/>
</dbReference>
<dbReference type="EC" id="3.4.24.-" evidence="2"/>
<keyword evidence="1 2" id="KW-0645">Protease</keyword>
<dbReference type="GO" id="GO:0008270">
    <property type="term" value="F:zinc ion binding"/>
    <property type="evidence" value="ECO:0007669"/>
    <property type="project" value="UniProtKB-UniRule"/>
</dbReference>
<dbReference type="Gene3D" id="3.40.390.10">
    <property type="entry name" value="Collagenase (Catalytic Domain)"/>
    <property type="match status" value="1"/>
</dbReference>
<dbReference type="PANTHER" id="PTHR10127:SF899">
    <property type="entry name" value="ASTACIN-LIKE METALLOENDOPEPTIDASE-RELATED"/>
    <property type="match status" value="1"/>
</dbReference>
<dbReference type="InterPro" id="IPR024079">
    <property type="entry name" value="MetalloPept_cat_dom_sf"/>
</dbReference>
<accession>A0AAV2LU59</accession>
<sequence length="250" mass="28576">MATVTCTLGTVVLITLLLWTNARVLRNSVHELKQKLEFVSRDGDTTHVLTRHKHNGAFRKSGGQWPRSRDGNVYVPCVIDDGYSSVAKAAFMMGFVLFHLSTCIRFVSRTNETDFLHIQPSNGCRSVVGRQGGPQLLGLKFPECFELGTIHHELLHALGFHHEHNRWDRDQYVRVLWRNIHQRDKREFKRRLSLNERTPYDYSSIMHYSRLVGSKNGLPTMTAVQDGVEFGTSSSMSPTDVERVNKVYCS</sequence>
<keyword evidence="1 2" id="KW-0482">Metalloprotease</keyword>
<evidence type="ECO:0000313" key="5">
    <source>
        <dbReference type="Proteomes" id="UP001497482"/>
    </source>
</evidence>
<feature type="binding site" evidence="1">
    <location>
        <position position="152"/>
    </location>
    <ligand>
        <name>Zn(2+)</name>
        <dbReference type="ChEBI" id="CHEBI:29105"/>
        <note>catalytic</note>
    </ligand>
</feature>